<evidence type="ECO:0000313" key="1">
    <source>
        <dbReference type="EMBL" id="KAK3684435.1"/>
    </source>
</evidence>
<comment type="caution">
    <text evidence="1">The sequence shown here is derived from an EMBL/GenBank/DDBJ whole genome shotgun (WGS) entry which is preliminary data.</text>
</comment>
<sequence length="1358" mass="149986">MAPLFHFHYLNFRSRRQHEAYLTYQNPNDETDSTRPSTASKAEGGGGVAAGDTKKRAIEIDSQEAEPKKRRTRPSDTEKHLIRDYGRPSDGQPLTLPAAFNDPRSGSRRSEIMAVKPGGGRGFKPQDTLNSSPHTAQQRFSGARKEVPTQRSTGSVQGPGRRTGINVPFTSTQNGDGFEPHERPAKFRKLETGRSKDTSQSAGNANKAIDLTDDSVIETKVLGRNGVLFHSANGGKSSAPLVSQPPPPMFDGSEWKTTDGATRVKPVKPRRKKSDSHHSSHSSKSSGRAIPAEPPNGRLRAQEQVRPQTATEMVDFDEIQYVSQSSDDRKPEDESKRKPPITLGNGVDRVVKKARKPREGKQAEDTNDFLRAEAGRTHVRAVMPHRLPTDSAQSQRRQIRQSDDEGGSPSYVNGGEQPRAKSPLLRQKFVRVDDVKSCTREQPTQRASERMKAASKKVEAKVSPIEDGFDSADELAGDNTIGSRASRSASPQKKQFQNRSSGHGLKRQSSATDLKATQFKPDARRTRDRNDAKEASPAGTDSIDAEVVEIQAFYATSCILTTGPMSLLYDPDSRVIQVLANDALQRVQNKDCTVHISDSEARKVFWNGSSHRVCLSGSIGSVSNGHICIAFRDVAGVAWFTNRILLVTDEVASIDHVPVTARLDNMFEKQAREITIRAKQIQLQANLSATLKQGRARPVPGQEDEEQIKYEPEEPAQRISRTDALRQELAANMTSGRLTRNSRESESSPYFAGSETRRSTRQPKPIRVRSPSPPPPVKWTQENRPERWAHSVVYPSEGARRVTVDFQDLERLDEGEFLNDNIISFALRRIEETMAPEHKESVYFFNTFFYTALSTRSGKKAFNYDAVKRWTKNKDLLTVPYIVVPININFHWFVAIICNLPNITRKAAALEEDETPSVGQDSESRSGESNNDTLVEAASGDNSRKRLDREPTQAMDQLSLSDGNGKAIHTHVDTNGGLETPSNKGRARAKKTRKRSAPTPKKYDPDLATIITLDSLGGGHTGESRYLKEYVMAEADAKRGMTVELDELPAMTAKGIPEQTNFCDCGVYLVGYVEEFAKNPRKFVTKVLTRQMDEQADFATFDASAKRADIRNELLKLQAQQEAEHQAKRSAKKAAKSGGPPLTGMSPQQSEAKVSNVPNRAAIGEARRELETPVHGPLSGPAPQAEIAQHSSARQAVNGNEEDDDLELNVPRPLQDSVSYTAAAKEMPSSSTPRRESGHDHDEILDQAEVNEGTQNGDEDRAARGAPGNEILDQLWDAVYDGDGDRKGQPDGSAGQERSPIKGEGVQNGRRHSEIYESNVVDVDDDEEEPPMEVPDSQGKDELRPHPSWAGTRQRFTD</sequence>
<keyword evidence="2" id="KW-1185">Reference proteome</keyword>
<name>A0ACC3MBW2_9PEZI</name>
<accession>A0ACC3MBW2</accession>
<gene>
    <name evidence="1" type="ORF">LTR37_020275</name>
</gene>
<organism evidence="1 2">
    <name type="scientific">Vermiconidia calcicola</name>
    <dbReference type="NCBI Taxonomy" id="1690605"/>
    <lineage>
        <taxon>Eukaryota</taxon>
        <taxon>Fungi</taxon>
        <taxon>Dikarya</taxon>
        <taxon>Ascomycota</taxon>
        <taxon>Pezizomycotina</taxon>
        <taxon>Dothideomycetes</taxon>
        <taxon>Dothideomycetidae</taxon>
        <taxon>Mycosphaerellales</taxon>
        <taxon>Extremaceae</taxon>
        <taxon>Vermiconidia</taxon>
    </lineage>
</organism>
<evidence type="ECO:0000313" key="2">
    <source>
        <dbReference type="Proteomes" id="UP001281147"/>
    </source>
</evidence>
<proteinExistence type="predicted"/>
<protein>
    <submittedName>
        <fullName evidence="1">Uncharacterized protein</fullName>
    </submittedName>
</protein>
<reference evidence="1" key="1">
    <citation type="submission" date="2023-07" db="EMBL/GenBank/DDBJ databases">
        <title>Black Yeasts Isolated from many extreme environments.</title>
        <authorList>
            <person name="Coleine C."/>
            <person name="Stajich J.E."/>
            <person name="Selbmann L."/>
        </authorList>
    </citation>
    <scope>NUCLEOTIDE SEQUENCE</scope>
    <source>
        <strain evidence="1">CCFEE 5714</strain>
    </source>
</reference>
<dbReference type="Proteomes" id="UP001281147">
    <property type="component" value="Unassembled WGS sequence"/>
</dbReference>
<dbReference type="EMBL" id="JAUTXU010000345">
    <property type="protein sequence ID" value="KAK3684435.1"/>
    <property type="molecule type" value="Genomic_DNA"/>
</dbReference>